<dbReference type="EMBL" id="QCXX01000006">
    <property type="protein sequence ID" value="PUV22550.1"/>
    <property type="molecule type" value="Genomic_DNA"/>
</dbReference>
<feature type="transmembrane region" description="Helical" evidence="5">
    <location>
        <begin position="73"/>
        <end position="97"/>
    </location>
</feature>
<dbReference type="OrthoDB" id="673785at2"/>
<sequence length="180" mass="20312">MKAKKIIYQIILITLMALWIPISLDKFINYELFKSAMIQQPFSDQLGMFLAYTLPPLELAVGLLFIMPKTRIWAFSLSSLMMLVFVAYVGLAVLKVWGKIPCGCGLVFHQLGWVAHLWLNMGFLVVSLLGLWLELAILKHHSPVNRIIENNASDDITSLQVNSGSPTARELKTSPRLQKE</sequence>
<name>A0A363NPA1_9SPHI</name>
<evidence type="ECO:0000256" key="1">
    <source>
        <dbReference type="ARBA" id="ARBA00004141"/>
    </source>
</evidence>
<dbReference type="GO" id="GO:0016020">
    <property type="term" value="C:membrane"/>
    <property type="evidence" value="ECO:0007669"/>
    <property type="project" value="UniProtKB-SubCell"/>
</dbReference>
<keyword evidence="2 5" id="KW-0812">Transmembrane</keyword>
<evidence type="ECO:0000256" key="3">
    <source>
        <dbReference type="ARBA" id="ARBA00022989"/>
    </source>
</evidence>
<comment type="subcellular location">
    <subcellularLocation>
        <location evidence="1">Membrane</location>
        <topology evidence="1">Multi-pass membrane protein</topology>
    </subcellularLocation>
</comment>
<evidence type="ECO:0000256" key="4">
    <source>
        <dbReference type="ARBA" id="ARBA00023136"/>
    </source>
</evidence>
<evidence type="ECO:0000313" key="7">
    <source>
        <dbReference type="EMBL" id="PUV22550.1"/>
    </source>
</evidence>
<evidence type="ECO:0000313" key="8">
    <source>
        <dbReference type="Proteomes" id="UP000250831"/>
    </source>
</evidence>
<dbReference type="GO" id="GO:0030416">
    <property type="term" value="P:methylamine metabolic process"/>
    <property type="evidence" value="ECO:0007669"/>
    <property type="project" value="InterPro"/>
</dbReference>
<proteinExistence type="predicted"/>
<protein>
    <recommendedName>
        <fullName evidence="6">Methylamine utilisation protein MauE domain-containing protein</fullName>
    </recommendedName>
</protein>
<evidence type="ECO:0000256" key="5">
    <source>
        <dbReference type="SAM" id="Phobius"/>
    </source>
</evidence>
<feature type="transmembrane region" description="Helical" evidence="5">
    <location>
        <begin position="48"/>
        <end position="66"/>
    </location>
</feature>
<comment type="caution">
    <text evidence="7">The sequence shown here is derived from an EMBL/GenBank/DDBJ whole genome shotgun (WGS) entry which is preliminary data.</text>
</comment>
<organism evidence="7 8">
    <name type="scientific">Sphingobacterium athyrii</name>
    <dbReference type="NCBI Taxonomy" id="2152717"/>
    <lineage>
        <taxon>Bacteria</taxon>
        <taxon>Pseudomonadati</taxon>
        <taxon>Bacteroidota</taxon>
        <taxon>Sphingobacteriia</taxon>
        <taxon>Sphingobacteriales</taxon>
        <taxon>Sphingobacteriaceae</taxon>
        <taxon>Sphingobacterium</taxon>
    </lineage>
</organism>
<dbReference type="AlphaFoldDB" id="A0A363NPA1"/>
<keyword evidence="8" id="KW-1185">Reference proteome</keyword>
<evidence type="ECO:0000256" key="2">
    <source>
        <dbReference type="ARBA" id="ARBA00022692"/>
    </source>
</evidence>
<feature type="transmembrane region" description="Helical" evidence="5">
    <location>
        <begin position="7"/>
        <end position="28"/>
    </location>
</feature>
<feature type="transmembrane region" description="Helical" evidence="5">
    <location>
        <begin position="117"/>
        <end position="138"/>
    </location>
</feature>
<accession>A0A363NPA1</accession>
<dbReference type="Pfam" id="PF07291">
    <property type="entry name" value="MauE"/>
    <property type="match status" value="1"/>
</dbReference>
<keyword evidence="3 5" id="KW-1133">Transmembrane helix</keyword>
<dbReference type="RefSeq" id="WP_108635578.1">
    <property type="nucleotide sequence ID" value="NZ_QCXX01000006.1"/>
</dbReference>
<feature type="domain" description="Methylamine utilisation protein MauE" evidence="6">
    <location>
        <begin position="5"/>
        <end position="133"/>
    </location>
</feature>
<keyword evidence="4 5" id="KW-0472">Membrane</keyword>
<dbReference type="Proteomes" id="UP000250831">
    <property type="component" value="Unassembled WGS sequence"/>
</dbReference>
<evidence type="ECO:0000259" key="6">
    <source>
        <dbReference type="Pfam" id="PF07291"/>
    </source>
</evidence>
<dbReference type="InterPro" id="IPR009908">
    <property type="entry name" value="Methylamine_util_MauE"/>
</dbReference>
<reference evidence="7 8" key="1">
    <citation type="submission" date="2018-04" db="EMBL/GenBank/DDBJ databases">
        <title>Sphingobacterium sp. M46 Genome.</title>
        <authorList>
            <person name="Cheng J."/>
            <person name="Li Y."/>
        </authorList>
    </citation>
    <scope>NUCLEOTIDE SEQUENCE [LARGE SCALE GENOMIC DNA]</scope>
    <source>
        <strain evidence="7 8">M46</strain>
    </source>
</reference>
<gene>
    <name evidence="7" type="ORF">DCO56_20285</name>
</gene>